<sequence>TGCVANSLVPLDHNGWDIFTFHFIIT</sequence>
<accession>A0A820IRT0</accession>
<feature type="non-terminal residue" evidence="1">
    <location>
        <position position="1"/>
    </location>
</feature>
<comment type="caution">
    <text evidence="1">The sequence shown here is derived from an EMBL/GenBank/DDBJ whole genome shotgun (WGS) entry which is preliminary data.</text>
</comment>
<dbReference type="AlphaFoldDB" id="A0A820IRT0"/>
<organism evidence="1 2">
    <name type="scientific">Rotaria sordida</name>
    <dbReference type="NCBI Taxonomy" id="392033"/>
    <lineage>
        <taxon>Eukaryota</taxon>
        <taxon>Metazoa</taxon>
        <taxon>Spiralia</taxon>
        <taxon>Gnathifera</taxon>
        <taxon>Rotifera</taxon>
        <taxon>Eurotatoria</taxon>
        <taxon>Bdelloidea</taxon>
        <taxon>Philodinida</taxon>
        <taxon>Philodinidae</taxon>
        <taxon>Rotaria</taxon>
    </lineage>
</organism>
<gene>
    <name evidence="1" type="ORF">JBS370_LOCUS40744</name>
</gene>
<evidence type="ECO:0000313" key="2">
    <source>
        <dbReference type="Proteomes" id="UP000663836"/>
    </source>
</evidence>
<reference evidence="1" key="1">
    <citation type="submission" date="2021-02" db="EMBL/GenBank/DDBJ databases">
        <authorList>
            <person name="Nowell W R."/>
        </authorList>
    </citation>
    <scope>NUCLEOTIDE SEQUENCE</scope>
</reference>
<protein>
    <submittedName>
        <fullName evidence="1">Uncharacterized protein</fullName>
    </submittedName>
</protein>
<dbReference type="Proteomes" id="UP000663836">
    <property type="component" value="Unassembled WGS sequence"/>
</dbReference>
<dbReference type="EMBL" id="CAJOBD010038934">
    <property type="protein sequence ID" value="CAF4311957.1"/>
    <property type="molecule type" value="Genomic_DNA"/>
</dbReference>
<evidence type="ECO:0000313" key="1">
    <source>
        <dbReference type="EMBL" id="CAF4311957.1"/>
    </source>
</evidence>
<proteinExistence type="predicted"/>
<name>A0A820IRT0_9BILA</name>